<keyword evidence="2" id="KW-1185">Reference proteome</keyword>
<dbReference type="CDD" id="cd16382">
    <property type="entry name" value="XisI-like"/>
    <property type="match status" value="1"/>
</dbReference>
<evidence type="ECO:0000313" key="1">
    <source>
        <dbReference type="EMBL" id="MEA5521895.1"/>
    </source>
</evidence>
<dbReference type="SUPFAM" id="SSF143847">
    <property type="entry name" value="XisI-like"/>
    <property type="match status" value="1"/>
</dbReference>
<protein>
    <submittedName>
        <fullName evidence="1">XisI protein</fullName>
    </submittedName>
</protein>
<gene>
    <name evidence="1" type="ORF">VB854_23425</name>
</gene>
<dbReference type="Pfam" id="PF08869">
    <property type="entry name" value="XisI"/>
    <property type="match status" value="1"/>
</dbReference>
<comment type="caution">
    <text evidence="1">The sequence shown here is derived from an EMBL/GenBank/DDBJ whole genome shotgun (WGS) entry which is preliminary data.</text>
</comment>
<dbReference type="Gene3D" id="3.30.310.110">
    <property type="entry name" value="XisI-like"/>
    <property type="match status" value="1"/>
</dbReference>
<dbReference type="InterPro" id="IPR014968">
    <property type="entry name" value="XisI"/>
</dbReference>
<evidence type="ECO:0000313" key="2">
    <source>
        <dbReference type="Proteomes" id="UP001301728"/>
    </source>
</evidence>
<proteinExistence type="predicted"/>
<dbReference type="EMBL" id="JAYGHT010000140">
    <property type="protein sequence ID" value="MEA5521895.1"/>
    <property type="molecule type" value="Genomic_DNA"/>
</dbReference>
<name>A0ABU5U4F5_9CYAN</name>
<dbReference type="RefSeq" id="WP_323222377.1">
    <property type="nucleotide sequence ID" value="NZ_JAYGHT010000140.1"/>
</dbReference>
<reference evidence="1 2" key="1">
    <citation type="submission" date="2023-12" db="EMBL/GenBank/DDBJ databases">
        <title>Baltic Sea Cyanobacteria.</title>
        <authorList>
            <person name="Delbaje E."/>
            <person name="Fewer D.P."/>
            <person name="Shishido T.K."/>
        </authorList>
    </citation>
    <scope>NUCLEOTIDE SEQUENCE [LARGE SCALE GENOMIC DNA]</scope>
    <source>
        <strain evidence="1 2">CCNP 1315</strain>
    </source>
</reference>
<organism evidence="1 2">
    <name type="scientific">Limnoraphis robusta CCNP1315</name>
    <dbReference type="NCBI Taxonomy" id="3110306"/>
    <lineage>
        <taxon>Bacteria</taxon>
        <taxon>Bacillati</taxon>
        <taxon>Cyanobacteriota</taxon>
        <taxon>Cyanophyceae</taxon>
        <taxon>Oscillatoriophycideae</taxon>
        <taxon>Oscillatoriales</taxon>
        <taxon>Sirenicapillariaceae</taxon>
        <taxon>Limnoraphis</taxon>
    </lineage>
</organism>
<sequence>MDKLERYRQCIRQFMTDQSVGESHKSDVECQLIFDGEHDHYQLLDIGWQGLKRVYNCFIHLDIKDHKIWIQRNLTEVNIAQELVNRGIPPEDIVLGLHPPYKRPYTGYALS</sequence>
<accession>A0ABU5U4F5</accession>
<dbReference type="Proteomes" id="UP001301728">
    <property type="component" value="Unassembled WGS sequence"/>
</dbReference>
<dbReference type="InterPro" id="IPR035943">
    <property type="entry name" value="XisI-like_sf"/>
</dbReference>